<dbReference type="PANTHER" id="PTHR42803">
    <property type="entry name" value="ACYL-COA DEHYDROGENASE"/>
    <property type="match status" value="1"/>
</dbReference>
<dbReference type="InterPro" id="IPR013786">
    <property type="entry name" value="AcylCoA_DH/ox_N"/>
</dbReference>
<accession>A0A7X1XGH6</accession>
<comment type="cofactor">
    <cofactor evidence="1 5">
        <name>FAD</name>
        <dbReference type="ChEBI" id="CHEBI:57692"/>
    </cofactor>
</comment>
<evidence type="ECO:0000256" key="2">
    <source>
        <dbReference type="ARBA" id="ARBA00009347"/>
    </source>
</evidence>
<reference evidence="11 12" key="1">
    <citation type="submission" date="2019-10" db="EMBL/GenBank/DDBJ databases">
        <title>Evaluation of single-gene subtyping targets for Pseudomonas.</title>
        <authorList>
            <person name="Reichler S.J."/>
            <person name="Orsi R.H."/>
            <person name="Wiedmann M."/>
            <person name="Martin N.H."/>
            <person name="Murphy S.I."/>
        </authorList>
    </citation>
    <scope>NUCLEOTIDE SEQUENCE [LARGE SCALE GENOMIC DNA]</scope>
    <source>
        <strain evidence="10 12">FSL R10-3254</strain>
        <strain evidence="9 11">FSL R10-3257</strain>
    </source>
</reference>
<dbReference type="RefSeq" id="WP_153329844.1">
    <property type="nucleotide sequence ID" value="NZ_WIWI01000053.1"/>
</dbReference>
<dbReference type="EMBL" id="WIWI01000053">
    <property type="protein sequence ID" value="MQT91120.1"/>
    <property type="molecule type" value="Genomic_DNA"/>
</dbReference>
<organism evidence="10 12">
    <name type="scientific">Pseudomonas helleri</name>
    <dbReference type="NCBI Taxonomy" id="1608996"/>
    <lineage>
        <taxon>Bacteria</taxon>
        <taxon>Pseudomonadati</taxon>
        <taxon>Pseudomonadota</taxon>
        <taxon>Gammaproteobacteria</taxon>
        <taxon>Pseudomonadales</taxon>
        <taxon>Pseudomonadaceae</taxon>
        <taxon>Pseudomonas</taxon>
    </lineage>
</organism>
<dbReference type="Pfam" id="PF02770">
    <property type="entry name" value="Acyl-CoA_dh_M"/>
    <property type="match status" value="1"/>
</dbReference>
<dbReference type="Proteomes" id="UP000489190">
    <property type="component" value="Unassembled WGS sequence"/>
</dbReference>
<dbReference type="Gene3D" id="1.20.140.10">
    <property type="entry name" value="Butyryl-CoA Dehydrogenase, subunit A, domain 3"/>
    <property type="match status" value="1"/>
</dbReference>
<evidence type="ECO:0000313" key="10">
    <source>
        <dbReference type="EMBL" id="MQT91120.1"/>
    </source>
</evidence>
<dbReference type="InterPro" id="IPR036250">
    <property type="entry name" value="AcylCo_DH-like_C"/>
</dbReference>
<comment type="caution">
    <text evidence="10">The sequence shown here is derived from an EMBL/GenBank/DDBJ whole genome shotgun (WGS) entry which is preliminary data.</text>
</comment>
<feature type="domain" description="Acyl-CoA oxidase/dehydrogenase middle" evidence="7">
    <location>
        <begin position="165"/>
        <end position="272"/>
    </location>
</feature>
<dbReference type="PANTHER" id="PTHR42803:SF1">
    <property type="entry name" value="BROAD-SPECIFICITY LINEAR ACYL-COA DEHYDROGENASE FADE5"/>
    <property type="match status" value="1"/>
</dbReference>
<evidence type="ECO:0000256" key="3">
    <source>
        <dbReference type="ARBA" id="ARBA00022630"/>
    </source>
</evidence>
<evidence type="ECO:0000313" key="9">
    <source>
        <dbReference type="EMBL" id="MQT50049.1"/>
    </source>
</evidence>
<dbReference type="InterPro" id="IPR009100">
    <property type="entry name" value="AcylCoA_DH/oxidase_NM_dom_sf"/>
</dbReference>
<proteinExistence type="inferred from homology"/>
<dbReference type="Gene3D" id="2.40.110.10">
    <property type="entry name" value="Butyryl-CoA Dehydrogenase, subunit A, domain 2"/>
    <property type="match status" value="1"/>
</dbReference>
<keyword evidence="3 5" id="KW-0285">Flavoprotein</keyword>
<dbReference type="EMBL" id="WIWJ01000085">
    <property type="protein sequence ID" value="MQT50049.1"/>
    <property type="molecule type" value="Genomic_DNA"/>
</dbReference>
<evidence type="ECO:0000256" key="5">
    <source>
        <dbReference type="RuleBase" id="RU362125"/>
    </source>
</evidence>
<dbReference type="SUPFAM" id="SSF47203">
    <property type="entry name" value="Acyl-CoA dehydrogenase C-terminal domain-like"/>
    <property type="match status" value="1"/>
</dbReference>
<dbReference type="Gene3D" id="1.10.540.10">
    <property type="entry name" value="Acyl-CoA dehydrogenase/oxidase, N-terminal domain"/>
    <property type="match status" value="1"/>
</dbReference>
<evidence type="ECO:0000259" key="8">
    <source>
        <dbReference type="Pfam" id="PF02771"/>
    </source>
</evidence>
<evidence type="ECO:0000313" key="12">
    <source>
        <dbReference type="Proteomes" id="UP000489190"/>
    </source>
</evidence>
<keyword evidence="4 5" id="KW-0274">FAD</keyword>
<gene>
    <name evidence="10" type="ORF">GHO39_18555</name>
    <name evidence="9" type="ORF">GHO40_25550</name>
</gene>
<dbReference type="Pfam" id="PF00441">
    <property type="entry name" value="Acyl-CoA_dh_1"/>
    <property type="match status" value="1"/>
</dbReference>
<dbReference type="Proteomes" id="UP000441404">
    <property type="component" value="Unassembled WGS sequence"/>
</dbReference>
<dbReference type="InterPro" id="IPR037069">
    <property type="entry name" value="AcylCoA_DH/ox_N_sf"/>
</dbReference>
<feature type="domain" description="Acyl-CoA dehydrogenase/oxidase C-terminal" evidence="6">
    <location>
        <begin position="283"/>
        <end position="446"/>
    </location>
</feature>
<evidence type="ECO:0000256" key="1">
    <source>
        <dbReference type="ARBA" id="ARBA00001974"/>
    </source>
</evidence>
<name>A0A7X1XGH6_9PSED</name>
<evidence type="ECO:0000259" key="6">
    <source>
        <dbReference type="Pfam" id="PF00441"/>
    </source>
</evidence>
<evidence type="ECO:0000256" key="4">
    <source>
        <dbReference type="ARBA" id="ARBA00022827"/>
    </source>
</evidence>
<sequence length="576" mass="63344">MNDTGYIKQAELILRHIEAVPAYAHLRECHADPEMFERDALAMILESAARFAEEVLYPANRQGDALGCRLENGRVVTPDPYKGAWKQLVAQGWNAIDQPVEFGGQGLPSFVNVACRELFDRACMAIGMVTGPQRAAALVLLEYASDEICQEWITKFVEGTWSASIGISEPDAGSDVGRIRTRAAPMEDGSWRIDGEKMWTSFGDHDLVERIGCLLLARTPDAPPGSGGLSLFLVPNTLSDEQGNWKPNGVFVRRIEEKLGLHGSPTCVMGFEGAHAELIGTINRGLPQLFVMIQNMRTLVAIEGVGIAFGASQVAHAYALERRQGGDPKKPAVAIAEHAEIQRLLLNMHSRVEVLRALVLELAIRLDLLPYLNDEHERSQSHELTQWLLPILKATCSEAAFEVSSDAMQVLGGAGYTTEWPVEQWLRDSRMMSIAEGATGIQALDLLHRRIWRSKSAGLISFLEVSRKELQQADPVLAAPAFLVLQHLETAAGQLQDWQETPRDAEAGATAFLQLATLAATAWMAVRLASLQGDDPNTQRLIALGRYWLSDVETRAQRQVAEVNMGATRLALFESL</sequence>
<dbReference type="GO" id="GO:0050660">
    <property type="term" value="F:flavin adenine dinucleotide binding"/>
    <property type="evidence" value="ECO:0007669"/>
    <property type="project" value="InterPro"/>
</dbReference>
<dbReference type="AlphaFoldDB" id="A0A7X1XGH6"/>
<feature type="domain" description="Acyl-CoA dehydrogenase/oxidase N-terminal" evidence="8">
    <location>
        <begin position="42"/>
        <end position="159"/>
    </location>
</feature>
<dbReference type="InterPro" id="IPR052166">
    <property type="entry name" value="Diverse_Acyl-CoA_DH"/>
</dbReference>
<dbReference type="SUPFAM" id="SSF56645">
    <property type="entry name" value="Acyl-CoA dehydrogenase NM domain-like"/>
    <property type="match status" value="1"/>
</dbReference>
<comment type="similarity">
    <text evidence="2 5">Belongs to the acyl-CoA dehydrogenase family.</text>
</comment>
<evidence type="ECO:0000259" key="7">
    <source>
        <dbReference type="Pfam" id="PF02770"/>
    </source>
</evidence>
<evidence type="ECO:0000313" key="11">
    <source>
        <dbReference type="Proteomes" id="UP000441404"/>
    </source>
</evidence>
<keyword evidence="5" id="KW-0560">Oxidoreductase</keyword>
<dbReference type="InterPro" id="IPR009075">
    <property type="entry name" value="AcylCo_DH/oxidase_C"/>
</dbReference>
<dbReference type="GO" id="GO:0016627">
    <property type="term" value="F:oxidoreductase activity, acting on the CH-CH group of donors"/>
    <property type="evidence" value="ECO:0007669"/>
    <property type="project" value="InterPro"/>
</dbReference>
<dbReference type="InterPro" id="IPR046373">
    <property type="entry name" value="Acyl-CoA_Oxase/DH_mid-dom_sf"/>
</dbReference>
<dbReference type="InterPro" id="IPR006091">
    <property type="entry name" value="Acyl-CoA_Oxase/DH_mid-dom"/>
</dbReference>
<dbReference type="Pfam" id="PF02771">
    <property type="entry name" value="Acyl-CoA_dh_N"/>
    <property type="match status" value="1"/>
</dbReference>
<protein>
    <submittedName>
        <fullName evidence="10">Acyl-CoA dehydrogenase</fullName>
    </submittedName>
</protein>